<reference evidence="2" key="1">
    <citation type="submission" date="2021-03" db="EMBL/GenBank/DDBJ databases">
        <title>Acanthopleuribacteraceae sp. M133.</title>
        <authorList>
            <person name="Wang G."/>
        </authorList>
    </citation>
    <scope>NUCLEOTIDE SEQUENCE</scope>
    <source>
        <strain evidence="2">M133</strain>
    </source>
</reference>
<dbReference type="EMBL" id="CP071793">
    <property type="protein sequence ID" value="QTD48930.1"/>
    <property type="molecule type" value="Genomic_DNA"/>
</dbReference>
<dbReference type="SMART" id="SM00331">
    <property type="entry name" value="PP2C_SIG"/>
    <property type="match status" value="1"/>
</dbReference>
<dbReference type="Gene3D" id="3.30.450.40">
    <property type="match status" value="1"/>
</dbReference>
<protein>
    <submittedName>
        <fullName evidence="2">AAA family ATPase</fullName>
    </submittedName>
</protein>
<proteinExistence type="predicted"/>
<dbReference type="SUPFAM" id="SSF55781">
    <property type="entry name" value="GAF domain-like"/>
    <property type="match status" value="1"/>
</dbReference>
<evidence type="ECO:0000313" key="2">
    <source>
        <dbReference type="EMBL" id="QTD48930.1"/>
    </source>
</evidence>
<dbReference type="InterPro" id="IPR000719">
    <property type="entry name" value="Prot_kinase_dom"/>
</dbReference>
<dbReference type="Pfam" id="PF13191">
    <property type="entry name" value="AAA_16"/>
    <property type="match status" value="1"/>
</dbReference>
<dbReference type="SMART" id="SM00065">
    <property type="entry name" value="GAF"/>
    <property type="match status" value="1"/>
</dbReference>
<dbReference type="Gene3D" id="3.60.40.10">
    <property type="entry name" value="PPM-type phosphatase domain"/>
    <property type="match status" value="1"/>
</dbReference>
<dbReference type="InterPro" id="IPR003018">
    <property type="entry name" value="GAF"/>
</dbReference>
<dbReference type="SUPFAM" id="SSF56112">
    <property type="entry name" value="Protein kinase-like (PK-like)"/>
    <property type="match status" value="1"/>
</dbReference>
<name>A0A8A4TH98_SULCO</name>
<dbReference type="InterPro" id="IPR053159">
    <property type="entry name" value="Hybrid_Histidine_Kinase"/>
</dbReference>
<dbReference type="SMART" id="SM00220">
    <property type="entry name" value="S_TKc"/>
    <property type="match status" value="1"/>
</dbReference>
<dbReference type="SUPFAM" id="SSF52540">
    <property type="entry name" value="P-loop containing nucleoside triphosphate hydrolases"/>
    <property type="match status" value="1"/>
</dbReference>
<dbReference type="InterPro" id="IPR036457">
    <property type="entry name" value="PPM-type-like_dom_sf"/>
</dbReference>
<dbReference type="InterPro" id="IPR001932">
    <property type="entry name" value="PPM-type_phosphatase-like_dom"/>
</dbReference>
<accession>A0A8A4TH98</accession>
<dbReference type="PROSITE" id="PS50011">
    <property type="entry name" value="PROTEIN_KINASE_DOM"/>
    <property type="match status" value="1"/>
</dbReference>
<evidence type="ECO:0000313" key="3">
    <source>
        <dbReference type="Proteomes" id="UP000663929"/>
    </source>
</evidence>
<dbReference type="KEGG" id="scor:J3U87_25380"/>
<dbReference type="InterPro" id="IPR041664">
    <property type="entry name" value="AAA_16"/>
</dbReference>
<evidence type="ECO:0000259" key="1">
    <source>
        <dbReference type="PROSITE" id="PS50011"/>
    </source>
</evidence>
<dbReference type="Gene3D" id="3.40.50.300">
    <property type="entry name" value="P-loop containing nucleotide triphosphate hydrolases"/>
    <property type="match status" value="1"/>
</dbReference>
<dbReference type="Pfam" id="PF01590">
    <property type="entry name" value="GAF"/>
    <property type="match status" value="1"/>
</dbReference>
<dbReference type="GO" id="GO:0004672">
    <property type="term" value="F:protein kinase activity"/>
    <property type="evidence" value="ECO:0007669"/>
    <property type="project" value="InterPro"/>
</dbReference>
<dbReference type="PANTHER" id="PTHR43642:SF1">
    <property type="entry name" value="HYBRID SIGNAL TRANSDUCTION HISTIDINE KINASE G"/>
    <property type="match status" value="1"/>
</dbReference>
<dbReference type="CDD" id="cd14014">
    <property type="entry name" value="STKc_PknB_like"/>
    <property type="match status" value="1"/>
</dbReference>
<dbReference type="Gene3D" id="1.10.510.10">
    <property type="entry name" value="Transferase(Phosphotransferase) domain 1"/>
    <property type="match status" value="1"/>
</dbReference>
<feature type="domain" description="Protein kinase" evidence="1">
    <location>
        <begin position="8"/>
        <end position="265"/>
    </location>
</feature>
<gene>
    <name evidence="2" type="ORF">J3U87_25380</name>
</gene>
<sequence length="1743" mass="195558">MMKGLPGFKIVSVAHKGRTTEIYRGYRTGDQVPVFIKTSTDLISSARLSHEFRVLRHLEPENVDSLPLLVEAELNTLVMKDFGGQSLDRLEGKVPGSLAERLKLLIGLAGELEAIHEAGIIHNNINPSNLVWNPARGNVQIIDYGIATKHSWGGSLLGDDVIEGSLAFIAPERTGRMNRSPDYRSDYYSLGLTFYQILTGVHPFVAHDLNSWIYQHLAAKPSALFEHDPGIPRVLSDIVLTLIQKEVEKRYQSLRGLIFDLEKCLDALDSQNEIEPFSVGSTDTSGMFRLPQGCIGRESEKETLIEAVAQVRDGQVCMVCVAGLPGVGKTTLIRETHKPIVIEGGYFISGKFEQFNRDIPYAALVHAFKGLVSKWLGESATAMEKRRQRLQKAFGMSGKLITNLIPEVERITGKQPPMADLSMSANSNRFELVFSNFLSACATPEEPLVIFLDDLQWIDLPSLKLLRSLIGHSQIKNVLFLGAYRDSEVEEDHPLATALGDLQRLTQNIEILSLAPFTFEQTLNYISKSIGQNPADCREPARACYQKTNGNPFYLKQFLQSLADEGILHHERKSSRWVWDLVRLNSQKMAENVAEFLAEKVKKLPKPTQDLVLLGACIGNTFDIETLAMISKQPKKEAALHLEKALEDRLLAPLDGSHFLVDADSPELVAKYRFLHDRIQQTAYELMGDTGRMATHLELGRLLVRNAGVTGPKTLEAWTKVTTVFEIANHLNKSVTHISDPEEREQLMIINWIAAKKAIASVAYQEAFAYLRFSLTLLPQNAWRHDYQTALVIHNDAATAAFLSGNDAQMEHLLAEIVDNSNTDTDAGSAYDVLLKARISQNRHADALEGACSVLGRLGVDLPSDCSSEEVNREFDLLIAEIDRVGTDRISAQSKMDDCQALLAMRLLRGIVPITAAIGPSLHQLVIVRMVSLTLKRGLCEDSAMGFVSLAMLLCRRRDEDRMTQMSDMATWLSKRYPSKELQVYIDHIASTLWAWKKPLLDVGDEELEISYAAVEAGEFGIAGFALLFYLTYLSLVGKDLDHACKEFEKCLQLTHRIKQHYVAQFLQIFFQALENVRGTQENPHDLAGPHYDESVMPAQHLKNKDVYSTIYYHYNKMFLCCLFGRYQEAVDQMRPIESLLPFIQDHVLLYQVHYYYGLACLALSHDVAPAKRDILFDAADQSIEKVEWAAQWGPMNFKHKHHFLAAERAWALSDRPGARTHFKTAARLATENNHILDAGHVWERLGLLWLAEDEPEAAGVFLNRAHGAYRACGAKAKILMLEKQFSISLATNHFSTTKNAGVRVEAIDLNTFLKASRAIMGNMVLDNLLESMMVIICENVCARKGSFLMDKDGKWTVCVRYAHERGPEICSRELSDFQPGELPKSLIEFVINSKDPMVLENASESGGYLFDPYIKKRRSKSVMCVPVINQGKLLGVLFLENSLNVGVFTTQRLEVLKMLASLAAISVENATLYSRLEQKVAQRTAEVRKKNLQLVSSLTYAKRIQDAILPELENVRHVFPHSFCLFRPCGLVSGDFFWFNRYRSYAFLAVFDCTGHGVPGAFMSMIGNTLLHHIISLEGIFDPAMIFEYLNTEVRRVLKQETGQATDGMDGALCRYDLEAKTLVFCGARRPVYLNLPHQSGIVEIKGSRKSIGGRQRRSPNHFVNHEIDLVDGLTMYLCTDGFADQPNVDGKKIGTRRFKQLLNSMSGVSMLDQERVLSSQLDFFTQGIEQRDDITVLGVRF</sequence>
<dbReference type="InterPro" id="IPR011009">
    <property type="entry name" value="Kinase-like_dom_sf"/>
</dbReference>
<dbReference type="InterPro" id="IPR027417">
    <property type="entry name" value="P-loop_NTPase"/>
</dbReference>
<dbReference type="Pfam" id="PF07228">
    <property type="entry name" value="SpoIIE"/>
    <property type="match status" value="1"/>
</dbReference>
<organism evidence="2 3">
    <name type="scientific">Sulfidibacter corallicola</name>
    <dbReference type="NCBI Taxonomy" id="2818388"/>
    <lineage>
        <taxon>Bacteria</taxon>
        <taxon>Pseudomonadati</taxon>
        <taxon>Acidobacteriota</taxon>
        <taxon>Holophagae</taxon>
        <taxon>Acanthopleuribacterales</taxon>
        <taxon>Acanthopleuribacteraceae</taxon>
        <taxon>Sulfidibacter</taxon>
    </lineage>
</organism>
<dbReference type="Proteomes" id="UP000663929">
    <property type="component" value="Chromosome"/>
</dbReference>
<dbReference type="PANTHER" id="PTHR43642">
    <property type="entry name" value="HYBRID SIGNAL TRANSDUCTION HISTIDINE KINASE G"/>
    <property type="match status" value="1"/>
</dbReference>
<keyword evidence="3" id="KW-1185">Reference proteome</keyword>
<dbReference type="Pfam" id="PF00069">
    <property type="entry name" value="Pkinase"/>
    <property type="match status" value="1"/>
</dbReference>
<dbReference type="GO" id="GO:0005524">
    <property type="term" value="F:ATP binding"/>
    <property type="evidence" value="ECO:0007669"/>
    <property type="project" value="InterPro"/>
</dbReference>
<dbReference type="InterPro" id="IPR029016">
    <property type="entry name" value="GAF-like_dom_sf"/>
</dbReference>